<dbReference type="RefSeq" id="WP_072830777.1">
    <property type="nucleotide sequence ID" value="NZ_FQXP01000004.1"/>
</dbReference>
<dbReference type="InterPro" id="IPR021354">
    <property type="entry name" value="DUF2975"/>
</dbReference>
<reference evidence="2 3" key="1">
    <citation type="submission" date="2016-11" db="EMBL/GenBank/DDBJ databases">
        <authorList>
            <person name="Jaros S."/>
            <person name="Januszkiewicz K."/>
            <person name="Wedrychowicz H."/>
        </authorList>
    </citation>
    <scope>NUCLEOTIDE SEQUENCE [LARGE SCALE GENOMIC DNA]</scope>
    <source>
        <strain evidence="2 3">DSM 3089</strain>
    </source>
</reference>
<accession>A0A1M5V0G7</accession>
<gene>
    <name evidence="2" type="ORF">SAMN02745196_01034</name>
</gene>
<keyword evidence="1" id="KW-1133">Transmembrane helix</keyword>
<evidence type="ECO:0000256" key="1">
    <source>
        <dbReference type="SAM" id="Phobius"/>
    </source>
</evidence>
<feature type="transmembrane region" description="Helical" evidence="1">
    <location>
        <begin position="47"/>
        <end position="69"/>
    </location>
</feature>
<evidence type="ECO:0000313" key="2">
    <source>
        <dbReference type="EMBL" id="SHH68752.1"/>
    </source>
</evidence>
<feature type="transmembrane region" description="Helical" evidence="1">
    <location>
        <begin position="90"/>
        <end position="111"/>
    </location>
</feature>
<dbReference type="EMBL" id="FQXP01000004">
    <property type="protein sequence ID" value="SHH68752.1"/>
    <property type="molecule type" value="Genomic_DNA"/>
</dbReference>
<feature type="transmembrane region" description="Helical" evidence="1">
    <location>
        <begin position="12"/>
        <end position="35"/>
    </location>
</feature>
<sequence length="162" mass="18145">MNEHLTSKILNIILILGIILTFLLLLGTPLITTAFLKSAFGILNQNLILKISFCIYLCSIPYIMSLFSLKKICTLVIKNTPFSTGSVKCLKTIAVCAFSEILLIIFTSLFLKFNTNIFSNFLITPIILLISLICILIGLLCLVFSELFFNAKEIKEENDQTI</sequence>
<proteinExistence type="predicted"/>
<name>A0A1M5V0G7_9CLOT</name>
<dbReference type="STRING" id="1121306.SAMN02745196_01034"/>
<evidence type="ECO:0008006" key="4">
    <source>
        <dbReference type="Google" id="ProtNLM"/>
    </source>
</evidence>
<dbReference type="Proteomes" id="UP000184526">
    <property type="component" value="Unassembled WGS sequence"/>
</dbReference>
<protein>
    <recommendedName>
        <fullName evidence="4">DUF2975 domain-containing protein</fullName>
    </recommendedName>
</protein>
<keyword evidence="1" id="KW-0812">Transmembrane</keyword>
<feature type="transmembrane region" description="Helical" evidence="1">
    <location>
        <begin position="117"/>
        <end position="145"/>
    </location>
</feature>
<organism evidence="2 3">
    <name type="scientific">Clostridium collagenovorans DSM 3089</name>
    <dbReference type="NCBI Taxonomy" id="1121306"/>
    <lineage>
        <taxon>Bacteria</taxon>
        <taxon>Bacillati</taxon>
        <taxon>Bacillota</taxon>
        <taxon>Clostridia</taxon>
        <taxon>Eubacteriales</taxon>
        <taxon>Clostridiaceae</taxon>
        <taxon>Clostridium</taxon>
    </lineage>
</organism>
<dbReference type="AlphaFoldDB" id="A0A1M5V0G7"/>
<dbReference type="Pfam" id="PF11188">
    <property type="entry name" value="DUF2975"/>
    <property type="match status" value="1"/>
</dbReference>
<evidence type="ECO:0000313" key="3">
    <source>
        <dbReference type="Proteomes" id="UP000184526"/>
    </source>
</evidence>
<keyword evidence="1" id="KW-0472">Membrane</keyword>
<dbReference type="OrthoDB" id="1751814at2"/>
<keyword evidence="3" id="KW-1185">Reference proteome</keyword>